<dbReference type="InterPro" id="IPR010989">
    <property type="entry name" value="SNARE"/>
</dbReference>
<dbReference type="OrthoDB" id="10251371at2759"/>
<dbReference type="FunCoup" id="A0A2J7PC34">
    <property type="interactions" value="1763"/>
</dbReference>
<accession>A0A2J7PC34</accession>
<dbReference type="SMART" id="SM00503">
    <property type="entry name" value="SynN"/>
    <property type="match status" value="1"/>
</dbReference>
<name>A0A2J7PC34_9NEOP</name>
<keyword evidence="3" id="KW-1185">Reference proteome</keyword>
<protein>
    <recommendedName>
        <fullName evidence="1">Syntaxin N-terminal domain-containing protein</fullName>
    </recommendedName>
</protein>
<proteinExistence type="predicted"/>
<reference evidence="2 3" key="1">
    <citation type="submission" date="2017-12" db="EMBL/GenBank/DDBJ databases">
        <title>Hemimetabolous genomes reveal molecular basis of termite eusociality.</title>
        <authorList>
            <person name="Harrison M.C."/>
            <person name="Jongepier E."/>
            <person name="Robertson H.M."/>
            <person name="Arning N."/>
            <person name="Bitard-Feildel T."/>
            <person name="Chao H."/>
            <person name="Childers C.P."/>
            <person name="Dinh H."/>
            <person name="Doddapaneni H."/>
            <person name="Dugan S."/>
            <person name="Gowin J."/>
            <person name="Greiner C."/>
            <person name="Han Y."/>
            <person name="Hu H."/>
            <person name="Hughes D.S.T."/>
            <person name="Huylmans A.-K."/>
            <person name="Kemena C."/>
            <person name="Kremer L.P.M."/>
            <person name="Lee S.L."/>
            <person name="Lopez-Ezquerra A."/>
            <person name="Mallet L."/>
            <person name="Monroy-Kuhn J.M."/>
            <person name="Moser A."/>
            <person name="Murali S.C."/>
            <person name="Muzny D.M."/>
            <person name="Otani S."/>
            <person name="Piulachs M.-D."/>
            <person name="Poelchau M."/>
            <person name="Qu J."/>
            <person name="Schaub F."/>
            <person name="Wada-Katsumata A."/>
            <person name="Worley K.C."/>
            <person name="Xie Q."/>
            <person name="Ylla G."/>
            <person name="Poulsen M."/>
            <person name="Gibbs R.A."/>
            <person name="Schal C."/>
            <person name="Richards S."/>
            <person name="Belles X."/>
            <person name="Korb J."/>
            <person name="Bornberg-Bauer E."/>
        </authorList>
    </citation>
    <scope>NUCLEOTIDE SEQUENCE [LARGE SCALE GENOMIC DNA]</scope>
    <source>
        <tissue evidence="2">Whole body</tissue>
    </source>
</reference>
<gene>
    <name evidence="2" type="ORF">B7P43_G11306</name>
</gene>
<evidence type="ECO:0000313" key="3">
    <source>
        <dbReference type="Proteomes" id="UP000235965"/>
    </source>
</evidence>
<dbReference type="SUPFAM" id="SSF47661">
    <property type="entry name" value="t-snare proteins"/>
    <property type="match status" value="1"/>
</dbReference>
<feature type="domain" description="Syntaxin N-terminal" evidence="1">
    <location>
        <begin position="26"/>
        <end position="145"/>
    </location>
</feature>
<evidence type="ECO:0000259" key="1">
    <source>
        <dbReference type="SMART" id="SM00503"/>
    </source>
</evidence>
<dbReference type="EMBL" id="NEVH01027071">
    <property type="protein sequence ID" value="PNF13889.1"/>
    <property type="molecule type" value="Genomic_DNA"/>
</dbReference>
<dbReference type="Proteomes" id="UP000235965">
    <property type="component" value="Unassembled WGS sequence"/>
</dbReference>
<dbReference type="InterPro" id="IPR006011">
    <property type="entry name" value="Syntaxin_N"/>
</dbReference>
<sequence length="451" mass="51504">MYAQQVTDRMALVGADIESGIELRRAGESRMPPAWADGLEEAQYSLTRLRAKIHDLDTLHTRHLHRPTLDDSSDEEQQIEALTQEITRIIGTVHRLIQQIRSHSTTGGRQEQRLSYNVVSSLAATLQELSTDFRRSQNSYLRRTLPIDYTSNVFRLTCCYSTTVRCYNLSLRELHNFHVFVVMEVSDPVVAVVVAMDVRFLVQHRPYLVPDDRVPCAVQEGHELNSREERSKQYFDTALDQDFPQDADWEVYNIDHQFGLGPMAGSLAQQQLLLLEEDNTRMAAQREHEVRQIFKSIVDVNEIFRDLAHMVADQALIPLFYKSLKTSSIKFFGLLLEPGGDFPSYGFIVVKMFKRAKQMEVAWSKVGAIQRMLEDFPLEISQRLICLVGSMGTRVVIQEQHAFGEESWSLPLNGLMKFPEDVTVGVGIYGLSLRLECGGQYVFMIPVTAWL</sequence>
<dbReference type="STRING" id="105785.A0A2J7PC34"/>
<dbReference type="GO" id="GO:0016020">
    <property type="term" value="C:membrane"/>
    <property type="evidence" value="ECO:0007669"/>
    <property type="project" value="InterPro"/>
</dbReference>
<dbReference type="Gene3D" id="1.20.58.70">
    <property type="match status" value="2"/>
</dbReference>
<dbReference type="InParanoid" id="A0A2J7PC34"/>
<dbReference type="GO" id="GO:0016192">
    <property type="term" value="P:vesicle-mediated transport"/>
    <property type="evidence" value="ECO:0007669"/>
    <property type="project" value="InterPro"/>
</dbReference>
<evidence type="ECO:0000313" key="2">
    <source>
        <dbReference type="EMBL" id="PNF13889.1"/>
    </source>
</evidence>
<organism evidence="2 3">
    <name type="scientific">Cryptotermes secundus</name>
    <dbReference type="NCBI Taxonomy" id="105785"/>
    <lineage>
        <taxon>Eukaryota</taxon>
        <taxon>Metazoa</taxon>
        <taxon>Ecdysozoa</taxon>
        <taxon>Arthropoda</taxon>
        <taxon>Hexapoda</taxon>
        <taxon>Insecta</taxon>
        <taxon>Pterygota</taxon>
        <taxon>Neoptera</taxon>
        <taxon>Polyneoptera</taxon>
        <taxon>Dictyoptera</taxon>
        <taxon>Blattodea</taxon>
        <taxon>Blattoidea</taxon>
        <taxon>Termitoidae</taxon>
        <taxon>Kalotermitidae</taxon>
        <taxon>Cryptotermitinae</taxon>
        <taxon>Cryptotermes</taxon>
    </lineage>
</organism>
<dbReference type="AlphaFoldDB" id="A0A2J7PC34"/>
<dbReference type="CDD" id="cd15840">
    <property type="entry name" value="SNARE_Qa"/>
    <property type="match status" value="1"/>
</dbReference>
<comment type="caution">
    <text evidence="2">The sequence shown here is derived from an EMBL/GenBank/DDBJ whole genome shotgun (WGS) entry which is preliminary data.</text>
</comment>